<evidence type="ECO:0000256" key="2">
    <source>
        <dbReference type="ARBA" id="ARBA00007812"/>
    </source>
</evidence>
<protein>
    <recommendedName>
        <fullName evidence="3">Thiamine pyrophosphate enzyme N-terminal TPP-binding domain-containing protein</fullName>
    </recommendedName>
</protein>
<dbReference type="PANTHER" id="PTHR18968:SF166">
    <property type="entry name" value="2-HYDROXYACYL-COA LYASE 2"/>
    <property type="match status" value="1"/>
</dbReference>
<dbReference type="EMBL" id="UZAI01009435">
    <property type="protein sequence ID" value="VDP04631.1"/>
    <property type="molecule type" value="Genomic_DNA"/>
</dbReference>
<accession>A0A3P7ZZL9</accession>
<dbReference type="GO" id="GO:0003984">
    <property type="term" value="F:acetolactate synthase activity"/>
    <property type="evidence" value="ECO:0007669"/>
    <property type="project" value="TreeGrafter"/>
</dbReference>
<dbReference type="Pfam" id="PF02776">
    <property type="entry name" value="TPP_enzyme_N"/>
    <property type="match status" value="1"/>
</dbReference>
<proteinExistence type="inferred from homology"/>
<name>A0A3P7ZZL9_9TREM</name>
<dbReference type="CDD" id="cd07035">
    <property type="entry name" value="TPP_PYR_POX_like"/>
    <property type="match status" value="1"/>
</dbReference>
<dbReference type="InterPro" id="IPR012001">
    <property type="entry name" value="Thiamin_PyroP_enz_TPP-bd_dom"/>
</dbReference>
<feature type="domain" description="Thiamine pyrophosphate enzyme N-terminal TPP-binding" evidence="3">
    <location>
        <begin position="4"/>
        <end position="86"/>
    </location>
</feature>
<dbReference type="SUPFAM" id="SSF52518">
    <property type="entry name" value="Thiamin diphosphate-binding fold (THDP-binding)"/>
    <property type="match status" value="1"/>
</dbReference>
<dbReference type="AlphaFoldDB" id="A0A3P7ZZL9"/>
<evidence type="ECO:0000313" key="4">
    <source>
        <dbReference type="EMBL" id="VDP04631.1"/>
    </source>
</evidence>
<gene>
    <name evidence="4" type="ORF">SMRZ_LOCUS13240</name>
</gene>
<dbReference type="Proteomes" id="UP000277204">
    <property type="component" value="Unassembled WGS sequence"/>
</dbReference>
<organism evidence="4 5">
    <name type="scientific">Schistosoma margrebowiei</name>
    <dbReference type="NCBI Taxonomy" id="48269"/>
    <lineage>
        <taxon>Eukaryota</taxon>
        <taxon>Metazoa</taxon>
        <taxon>Spiralia</taxon>
        <taxon>Lophotrochozoa</taxon>
        <taxon>Platyhelminthes</taxon>
        <taxon>Trematoda</taxon>
        <taxon>Digenea</taxon>
        <taxon>Strigeidida</taxon>
        <taxon>Schistosomatoidea</taxon>
        <taxon>Schistosomatidae</taxon>
        <taxon>Schistosoma</taxon>
    </lineage>
</organism>
<dbReference type="InterPro" id="IPR045229">
    <property type="entry name" value="TPP_enz"/>
</dbReference>
<dbReference type="GO" id="GO:0009097">
    <property type="term" value="P:isoleucine biosynthetic process"/>
    <property type="evidence" value="ECO:0007669"/>
    <property type="project" value="TreeGrafter"/>
</dbReference>
<evidence type="ECO:0000256" key="1">
    <source>
        <dbReference type="ARBA" id="ARBA00001964"/>
    </source>
</evidence>
<comment type="similarity">
    <text evidence="2">Belongs to the TPP enzyme family.</text>
</comment>
<dbReference type="InterPro" id="IPR029061">
    <property type="entry name" value="THDP-binding"/>
</dbReference>
<dbReference type="GO" id="GO:0030976">
    <property type="term" value="F:thiamine pyrophosphate binding"/>
    <property type="evidence" value="ECO:0007669"/>
    <property type="project" value="InterPro"/>
</dbReference>
<dbReference type="GO" id="GO:0009099">
    <property type="term" value="P:L-valine biosynthetic process"/>
    <property type="evidence" value="ECO:0007669"/>
    <property type="project" value="TreeGrafter"/>
</dbReference>
<sequence length="134" mass="14382">MVASEKENIRVIDVRNEASAVFAADAVSRLSGSVGVAVVTAGPGLTNTVTAVKNAQMAESPVVLLAGAASGLLRGRGSLQDIDQLAVFRPICKWCRRIDYVREIIPVLCEAFYIAQSDTPGKFINSQWLIYLVT</sequence>
<dbReference type="GO" id="GO:0050660">
    <property type="term" value="F:flavin adenine dinucleotide binding"/>
    <property type="evidence" value="ECO:0007669"/>
    <property type="project" value="TreeGrafter"/>
</dbReference>
<comment type="cofactor">
    <cofactor evidence="1">
        <name>thiamine diphosphate</name>
        <dbReference type="ChEBI" id="CHEBI:58937"/>
    </cofactor>
</comment>
<reference evidence="4 5" key="1">
    <citation type="submission" date="2018-11" db="EMBL/GenBank/DDBJ databases">
        <authorList>
            <consortium name="Pathogen Informatics"/>
        </authorList>
    </citation>
    <scope>NUCLEOTIDE SEQUENCE [LARGE SCALE GENOMIC DNA]</scope>
    <source>
        <strain evidence="4 5">Zambia</strain>
    </source>
</reference>
<dbReference type="Gene3D" id="3.40.50.970">
    <property type="match status" value="1"/>
</dbReference>
<evidence type="ECO:0000259" key="3">
    <source>
        <dbReference type="Pfam" id="PF02776"/>
    </source>
</evidence>
<dbReference type="PANTHER" id="PTHR18968">
    <property type="entry name" value="THIAMINE PYROPHOSPHATE ENZYMES"/>
    <property type="match status" value="1"/>
</dbReference>
<dbReference type="GO" id="GO:0005948">
    <property type="term" value="C:acetolactate synthase complex"/>
    <property type="evidence" value="ECO:0007669"/>
    <property type="project" value="TreeGrafter"/>
</dbReference>
<evidence type="ECO:0000313" key="5">
    <source>
        <dbReference type="Proteomes" id="UP000277204"/>
    </source>
</evidence>
<keyword evidence="5" id="KW-1185">Reference proteome</keyword>